<dbReference type="InterPro" id="IPR001932">
    <property type="entry name" value="PPM-type_phosphatase-like_dom"/>
</dbReference>
<dbReference type="Proteomes" id="UP000688137">
    <property type="component" value="Unassembled WGS sequence"/>
</dbReference>
<name>A0A8S1N3E9_PARPR</name>
<keyword evidence="5" id="KW-1185">Reference proteome</keyword>
<dbReference type="SMART" id="SM00332">
    <property type="entry name" value="PP2Cc"/>
    <property type="match status" value="1"/>
</dbReference>
<evidence type="ECO:0000313" key="5">
    <source>
        <dbReference type="Proteomes" id="UP000688137"/>
    </source>
</evidence>
<feature type="transmembrane region" description="Helical" evidence="2">
    <location>
        <begin position="162"/>
        <end position="181"/>
    </location>
</feature>
<dbReference type="PANTHER" id="PTHR47992">
    <property type="entry name" value="PROTEIN PHOSPHATASE"/>
    <property type="match status" value="1"/>
</dbReference>
<proteinExistence type="predicted"/>
<dbReference type="Pfam" id="PF00481">
    <property type="entry name" value="PP2C"/>
    <property type="match status" value="1"/>
</dbReference>
<feature type="compositionally biased region" description="Polar residues" evidence="1">
    <location>
        <begin position="26"/>
        <end position="35"/>
    </location>
</feature>
<dbReference type="AlphaFoldDB" id="A0A8S1N3E9"/>
<keyword evidence="2" id="KW-0472">Membrane</keyword>
<evidence type="ECO:0000256" key="1">
    <source>
        <dbReference type="SAM" id="MobiDB-lite"/>
    </source>
</evidence>
<organism evidence="4 5">
    <name type="scientific">Paramecium primaurelia</name>
    <dbReference type="NCBI Taxonomy" id="5886"/>
    <lineage>
        <taxon>Eukaryota</taxon>
        <taxon>Sar</taxon>
        <taxon>Alveolata</taxon>
        <taxon>Ciliophora</taxon>
        <taxon>Intramacronucleata</taxon>
        <taxon>Oligohymenophorea</taxon>
        <taxon>Peniculida</taxon>
        <taxon>Parameciidae</taxon>
        <taxon>Paramecium</taxon>
    </lineage>
</organism>
<keyword evidence="2" id="KW-0812">Transmembrane</keyword>
<feature type="domain" description="PPM-type phosphatase" evidence="3">
    <location>
        <begin position="1"/>
        <end position="401"/>
    </location>
</feature>
<accession>A0A8S1N3E9</accession>
<evidence type="ECO:0000313" key="4">
    <source>
        <dbReference type="EMBL" id="CAD8086980.1"/>
    </source>
</evidence>
<keyword evidence="2" id="KW-1133">Transmembrane helix</keyword>
<comment type="caution">
    <text evidence="4">The sequence shown here is derived from an EMBL/GenBank/DDBJ whole genome shotgun (WGS) entry which is preliminary data.</text>
</comment>
<protein>
    <recommendedName>
        <fullName evidence="3">PPM-type phosphatase domain-containing protein</fullName>
    </recommendedName>
</protein>
<reference evidence="4" key="1">
    <citation type="submission" date="2021-01" db="EMBL/GenBank/DDBJ databases">
        <authorList>
            <consortium name="Genoscope - CEA"/>
            <person name="William W."/>
        </authorList>
    </citation>
    <scope>NUCLEOTIDE SEQUENCE</scope>
</reference>
<sequence length="401" mass="46428">MFSKFSQQLKPLGKRSSSETKKDQSNQKSNLQITQKRQRSESRVHSNDESKQLIQSVPAQRMNLRLPDLIKQQNKIENSTSRIDLTKKPPLVKSRIIIDTKSKQQHQQQQIQMQSIPIKSQQEETFTFVIIKTKNKKSIILVNPDLALMALQRKPTKIENSVYNFMEIIMLLQIWIVMVWMDNMLVFDFLKIFFDIHQKMKLQTEFGCQFSGTTLTVILVKEHTIQCGWFGNSRAILVRRNQNLSIIELSIDHKPNLESERQRLESCGGVVDTYHLSNGAPIGPSRVWDKGAQFPGLAMYRSLGDLGQQIVNYFIIFEKKLISIVSQIPELKLINIENKEDLFIVLGSDGIWEFLDNQTIAELIYPFYQKDDPQGACQKLYKKLQLLGKFIAKAQMIILRQ</sequence>
<dbReference type="PROSITE" id="PS51746">
    <property type="entry name" value="PPM_2"/>
    <property type="match status" value="1"/>
</dbReference>
<evidence type="ECO:0000259" key="3">
    <source>
        <dbReference type="PROSITE" id="PS51746"/>
    </source>
</evidence>
<dbReference type="InterPro" id="IPR015655">
    <property type="entry name" value="PP2C"/>
</dbReference>
<feature type="compositionally biased region" description="Basic and acidic residues" evidence="1">
    <location>
        <begin position="38"/>
        <end position="51"/>
    </location>
</feature>
<gene>
    <name evidence="4" type="ORF">PPRIM_AZ9-3.1.T0770194</name>
</gene>
<evidence type="ECO:0000256" key="2">
    <source>
        <dbReference type="SAM" id="Phobius"/>
    </source>
</evidence>
<dbReference type="GO" id="GO:0004722">
    <property type="term" value="F:protein serine/threonine phosphatase activity"/>
    <property type="evidence" value="ECO:0007669"/>
    <property type="project" value="InterPro"/>
</dbReference>
<dbReference type="CDD" id="cd00143">
    <property type="entry name" value="PP2Cc"/>
    <property type="match status" value="1"/>
</dbReference>
<feature type="region of interest" description="Disordered" evidence="1">
    <location>
        <begin position="1"/>
        <end position="58"/>
    </location>
</feature>
<dbReference type="EMBL" id="CAJJDM010000080">
    <property type="protein sequence ID" value="CAD8086980.1"/>
    <property type="molecule type" value="Genomic_DNA"/>
</dbReference>
<feature type="compositionally biased region" description="Basic and acidic residues" evidence="1">
    <location>
        <begin position="16"/>
        <end position="25"/>
    </location>
</feature>